<comment type="caution">
    <text evidence="2">The sequence shown here is derived from an EMBL/GenBank/DDBJ whole genome shotgun (WGS) entry which is preliminary data.</text>
</comment>
<feature type="compositionally biased region" description="Basic and acidic residues" evidence="1">
    <location>
        <begin position="414"/>
        <end position="424"/>
    </location>
</feature>
<accession>A0ABV2SAS6</accession>
<gene>
    <name evidence="2" type="ORF">V5J35_000039</name>
</gene>
<feature type="compositionally biased region" description="Basic and acidic residues" evidence="1">
    <location>
        <begin position="377"/>
        <end position="388"/>
    </location>
</feature>
<dbReference type="PANTHER" id="PTHR23159:SF31">
    <property type="entry name" value="CENTROSOME-ASSOCIATED PROTEIN CEP250 ISOFORM X1"/>
    <property type="match status" value="1"/>
</dbReference>
<feature type="compositionally biased region" description="Polar residues" evidence="1">
    <location>
        <begin position="398"/>
        <end position="413"/>
    </location>
</feature>
<reference evidence="2 3" key="1">
    <citation type="submission" date="2024-06" db="EMBL/GenBank/DDBJ databases">
        <title>Genomic Encyclopedia of Type Strains, Phase V (KMG-V): Genome sequencing to study the core and pangenomes of soil and plant-associated prokaryotes.</title>
        <authorList>
            <person name="Whitman W."/>
        </authorList>
    </citation>
    <scope>NUCLEOTIDE SEQUENCE [LARGE SCALE GENOMIC DNA]</scope>
    <source>
        <strain evidence="2 3">NE40</strain>
    </source>
</reference>
<evidence type="ECO:0000256" key="1">
    <source>
        <dbReference type="SAM" id="MobiDB-lite"/>
    </source>
</evidence>
<protein>
    <submittedName>
        <fullName evidence="2">Uncharacterized protein</fullName>
    </submittedName>
</protein>
<dbReference type="RefSeq" id="WP_354011649.1">
    <property type="nucleotide sequence ID" value="NZ_JBEWTA010000003.1"/>
</dbReference>
<sequence>MFPKQPVWWQSPGLPSNLSWAHSIAGLAVAQFRRWSFTLIILMLGSLAPWNGQAGESHDNELYTGTVNSFKDLTEQQEKYLLNDARNQVMLSMGLARAQTSVGAQPFFVEFIRFYLDYPHPNRPPAMLLQDFQNRRSDLFGLPPAASSEPAAPNPHVIAVVPQQPPVVMGYPPQLVAMMPPPQMPYPEDLRSAELQAQLQQTRAELSQLLLQRHTEENRQIRTIASQNQDIALLTERLAQLEQQIQQEDIRRQAAIAAGRERAISREQKINNLNAQVEDLTRQLEETDSAATSKSKRLKKEIERLRAEAARLREEVVEAGAQATSEIEELQRRNRGLRRQLALQSARASGSSPGVIVDDDCPAECSSNGRPMTSDDANDKKIQRNGKEQKKKKPVKNQARNNKNQPEQKQASTPDDHTLSDKPADSPAPEPSLSNTPLKDSTVHHAHIRLRSLLIPTGIISGYYVIKKLLFATQQAKPVATPVVKQEATPLAGRVQITLVQPKQTTKHVNRPAHPCDALQEYELIEHCVRQVPGKQQLMLLIWNLRHDILVARYALYERLNGDDTLLPFQADTPESGEKHHQTLFLVPEEFVTFEQLQWSEKIRFIRLMTGTSDAREDTLLERVKKISLYGFFCGSQPAGLLSQCFARVEELDRSGAPNLKNIPVPDHPLTLYDKRFSGKSSLVNGWQVDRSTGYGVLAGSPTFLPVFINNNHSLSLLYLYSPGSECSTVQRDLQVLEDGEYIEASFSENNGEFTWGHSNEVLTTIGGGTIRQLIVNTEAKLLVHANRELAYFSAFKDRQYIPHAWAINFGLKAQQNRLLLNLFAGTPQKVTGTLEQLQKWEATCKTRKECLVSLETSYSRGKTITSAQQAAWLKRPTSTPLWHLSGLKFAHLKKIKKPLLNQWLWLLSEMVDASYREQADPQTVSDIVDMAKLFCGVGIGSGSQELAAACFQQLIEKNRTEPGWRSTGAAAEFTEGFSNTKPAVKPQIELIALRARLGLFQLTEPRFIPSLKHGNQRKIVVDKKANKVKQPLNLPPGDYYSHRLTKDLSVSSESFTIEAPPVLVEFFSGTRIITASDSLKGKRYYFIEPENPYLPEARPAFSYDKDHYSRNVFFFDAEAYAKAAQKPLSCDEPEKTGIHSELCHQLLAFGHITLLSDLLEISRHNSRGFKIPVSFPYYGVLASDRRGRKIVMTPEGQQCTDTPKPLENKPFYHFISDHYSDFIALKNGAEHLEGYFNLINEAGVHHSVRWKALYLVISNCGLFCDSLHTRCARDILSKLQSPDSDIWQAMDKTVSSPVDFSIYNYPGARGEKPVAKLTKIWVLGRTHKIERVLHIPMMKIKGEDGYFPASLDDPQHNWVHAVVLEGVTPEKSYHIDLFSAQESRWHPVESLSFKTAAGKTTIKLNLSVDKLYRVVSDDTKETSYIFFPIQKIKRFNELTQHDSIRRKLPEMPHLSWTQPIHAKIRKY</sequence>
<feature type="region of interest" description="Disordered" evidence="1">
    <location>
        <begin position="344"/>
        <end position="440"/>
    </location>
</feature>
<dbReference type="Proteomes" id="UP001549366">
    <property type="component" value="Unassembled WGS sequence"/>
</dbReference>
<evidence type="ECO:0000313" key="3">
    <source>
        <dbReference type="Proteomes" id="UP001549366"/>
    </source>
</evidence>
<evidence type="ECO:0000313" key="2">
    <source>
        <dbReference type="EMBL" id="MET4754847.1"/>
    </source>
</evidence>
<dbReference type="PANTHER" id="PTHR23159">
    <property type="entry name" value="CENTROSOMAL PROTEIN 2"/>
    <property type="match status" value="1"/>
</dbReference>
<organism evidence="2 3">
    <name type="scientific">Endozoicomonas lisbonensis</name>
    <dbReference type="NCBI Taxonomy" id="3120522"/>
    <lineage>
        <taxon>Bacteria</taxon>
        <taxon>Pseudomonadati</taxon>
        <taxon>Pseudomonadota</taxon>
        <taxon>Gammaproteobacteria</taxon>
        <taxon>Oceanospirillales</taxon>
        <taxon>Endozoicomonadaceae</taxon>
        <taxon>Endozoicomonas</taxon>
    </lineage>
</organism>
<name>A0ABV2SAS6_9GAMM</name>
<dbReference type="Gene3D" id="1.10.287.1490">
    <property type="match status" value="1"/>
</dbReference>
<proteinExistence type="predicted"/>
<keyword evidence="3" id="KW-1185">Reference proteome</keyword>
<dbReference type="EMBL" id="JBEWTB010000001">
    <property type="protein sequence ID" value="MET4754847.1"/>
    <property type="molecule type" value="Genomic_DNA"/>
</dbReference>